<evidence type="ECO:0000313" key="16">
    <source>
        <dbReference type="EnsemblMetazoa" id="CPIJ008027-PA"/>
    </source>
</evidence>
<dbReference type="UniPathway" id="UPA00781"/>
<dbReference type="GO" id="GO:0008611">
    <property type="term" value="P:ether lipid biosynthetic process"/>
    <property type="evidence" value="ECO:0007669"/>
    <property type="project" value="UniProtKB-UniPathway"/>
</dbReference>
<dbReference type="Proteomes" id="UP000002320">
    <property type="component" value="Unassembled WGS sequence"/>
</dbReference>
<feature type="binding site" evidence="11">
    <location>
        <begin position="180"/>
        <end position="186"/>
    </location>
    <ligand>
        <name>FAD</name>
        <dbReference type="ChEBI" id="CHEBI:57692"/>
    </ligand>
</feature>
<dbReference type="VEuPathDB" id="VectorBase:CPIJ008027"/>
<feature type="domain" description="FAD-binding PCMH-type" evidence="14">
    <location>
        <begin position="148"/>
        <end position="330"/>
    </location>
</feature>
<evidence type="ECO:0000256" key="13">
    <source>
        <dbReference type="RuleBase" id="RU363113"/>
    </source>
</evidence>
<dbReference type="OMA" id="MCHVSHA"/>
<evidence type="ECO:0000256" key="9">
    <source>
        <dbReference type="PIRSR" id="PIRSR625650-1"/>
    </source>
</evidence>
<evidence type="ECO:0000259" key="14">
    <source>
        <dbReference type="PROSITE" id="PS51387"/>
    </source>
</evidence>
<dbReference type="InterPro" id="IPR016164">
    <property type="entry name" value="FAD-linked_Oxase-like_C"/>
</dbReference>
<comment type="function">
    <text evidence="13">Catalyzes the exchange of an acyl for a long-chain alkyl group and the formation of the ether bond in the biosynthesis of ether phospholipids.</text>
</comment>
<feature type="active site" description="Proton donor/acceptor" evidence="9">
    <location>
        <position position="522"/>
    </location>
</feature>
<keyword evidence="8 13" id="KW-0576">Peroxisome</keyword>
<feature type="site" description="Important for enzyme activity" evidence="12">
    <location>
        <position position="365"/>
    </location>
</feature>
<dbReference type="PANTHER" id="PTHR46568:SF1">
    <property type="entry name" value="ALKYLDIHYDROXYACETONEPHOSPHATE SYNTHASE, PEROXISOMAL"/>
    <property type="match status" value="1"/>
</dbReference>
<evidence type="ECO:0000256" key="12">
    <source>
        <dbReference type="PIRSR" id="PIRSR625650-4"/>
    </source>
</evidence>
<comment type="catalytic activity">
    <reaction evidence="13">
        <text>a long chain fatty alcohol + a 1-acylglycerone 3-phosphate = a 1-O-alkylglycerone 3-phosphate + a long-chain fatty acid + H(+)</text>
        <dbReference type="Rhea" id="RHEA:36171"/>
        <dbReference type="ChEBI" id="CHEBI:15378"/>
        <dbReference type="ChEBI" id="CHEBI:17135"/>
        <dbReference type="ChEBI" id="CHEBI:57534"/>
        <dbReference type="ChEBI" id="CHEBI:57560"/>
        <dbReference type="ChEBI" id="CHEBI:73315"/>
        <dbReference type="EC" id="2.5.1.26"/>
    </reaction>
</comment>
<dbReference type="InParanoid" id="B0WMX2"/>
<dbReference type="EC" id="2.5.1.26" evidence="5 13"/>
<feature type="binding site" evidence="11">
    <location>
        <begin position="249"/>
        <end position="255"/>
    </location>
    <ligand>
        <name>FAD</name>
        <dbReference type="ChEBI" id="CHEBI:57692"/>
    </ligand>
</feature>
<dbReference type="InterPro" id="IPR016171">
    <property type="entry name" value="Vanillyl_alc_oxidase_C-sub2"/>
</dbReference>
<sequence>MVVSPEEVVTGGNLAPLGNGFPRQITPSIPIRRQDVIRWDGWGYKDSRFELVGREDSLRFSGKRYPIAGGAWLNGFKSWVEEYFGVKASERAPEARMPVEFPDPVRSEGFLRGLEDRGVRHSEDGMDRLMRSHGQTLEDIERVRGSSYAKIPDVVVWPSGHDQVVEVVRLAQEFEVAIIPVGGNSSVSEAVTTPNIVGRTIVSLDMTQMNRLLWLNVDNMTACFEAGVTGQDIERELAKEGLTLGHEPDSYEFSTLGGWIATRASGMKKNTYGNIEDLVVRIKMVTGVGVLEKQILAPRVSCGPDLNHVIFGSEGTLGVITEAVIKVRSLPEVRRYGSLVFRDFDTGVGFLREIAAKRLQPASIRLMDNMQFQLGQHLQPDGTWFNNIVKSVTKTYLSTIRRFKLDSVAVVTLMFEGTSEEVKAHEKKIYEVASTHGAINGGSKGGEKGYTMTFVIAYIRDFAMEFNIMAESFETSLPWDKCLTLCRNVKSRVTEDCLQRGITRLMIACRVTQVYDDGCCVYFYLAYKHPEHLGDTNPVQLFKAVEDRARDEILASGGTLSHHHGVGKVRSRWYSQSVSTTGVTVLQAVKRALDPKNTFAAGNLVGEEPKCKM</sequence>
<dbReference type="Gene3D" id="3.30.43.10">
    <property type="entry name" value="Uridine Diphospho-n-acetylenolpyruvylglucosamine Reductase, domain 2"/>
    <property type="match status" value="1"/>
</dbReference>
<dbReference type="AlphaFoldDB" id="B0WMX2"/>
<reference evidence="16" key="2">
    <citation type="submission" date="2021-02" db="UniProtKB">
        <authorList>
            <consortium name="EnsemblMetazoa"/>
        </authorList>
    </citation>
    <scope>IDENTIFICATION</scope>
    <source>
        <strain evidence="16">JHB</strain>
    </source>
</reference>
<keyword evidence="13" id="KW-0444">Lipid biosynthesis</keyword>
<dbReference type="Gene3D" id="3.30.300.330">
    <property type="match status" value="1"/>
</dbReference>
<accession>B0WMX2</accession>
<reference evidence="15" key="1">
    <citation type="submission" date="2007-03" db="EMBL/GenBank/DDBJ databases">
        <title>Annotation of Culex pipiens quinquefasciatus.</title>
        <authorList>
            <consortium name="The Broad Institute Genome Sequencing Platform"/>
            <person name="Atkinson P.W."/>
            <person name="Hemingway J."/>
            <person name="Christensen B.M."/>
            <person name="Higgs S."/>
            <person name="Kodira C."/>
            <person name="Hannick L."/>
            <person name="Megy K."/>
            <person name="O'Leary S."/>
            <person name="Pearson M."/>
            <person name="Haas B.J."/>
            <person name="Mauceli E."/>
            <person name="Wortman J.R."/>
            <person name="Lee N.H."/>
            <person name="Guigo R."/>
            <person name="Stanke M."/>
            <person name="Alvarado L."/>
            <person name="Amedeo P."/>
            <person name="Antoine C.H."/>
            <person name="Arensburger P."/>
            <person name="Bidwell S.L."/>
            <person name="Crawford M."/>
            <person name="Camaro F."/>
            <person name="Devon K."/>
            <person name="Engels R."/>
            <person name="Hammond M."/>
            <person name="Howarth C."/>
            <person name="Koehrsen M."/>
            <person name="Lawson D."/>
            <person name="Montgomery P."/>
            <person name="Nene V."/>
            <person name="Nusbaum C."/>
            <person name="Puiu D."/>
            <person name="Romero-Severson J."/>
            <person name="Severson D.W."/>
            <person name="Shumway M."/>
            <person name="Sisk P."/>
            <person name="Stolte C."/>
            <person name="Zeng Q."/>
            <person name="Eisenstadt E."/>
            <person name="Fraser-Liggett C."/>
            <person name="Strausberg R."/>
            <person name="Galagan J."/>
            <person name="Birren B."/>
            <person name="Collins F.H."/>
        </authorList>
    </citation>
    <scope>NUCLEOTIDE SEQUENCE [LARGE SCALE GENOMIC DNA]</scope>
    <source>
        <strain evidence="15">JHB</strain>
    </source>
</reference>
<dbReference type="InterPro" id="IPR025650">
    <property type="entry name" value="Alkyl-DHAP_Synthase"/>
</dbReference>
<dbReference type="InterPro" id="IPR016167">
    <property type="entry name" value="FAD-bd_PCMH_sub1"/>
</dbReference>
<comment type="similarity">
    <text evidence="3 13">Belongs to the FAD-binding oxidoreductase/transferase type 4 family.</text>
</comment>
<dbReference type="InterPro" id="IPR036318">
    <property type="entry name" value="FAD-bd_PCMH-like_sf"/>
</dbReference>
<dbReference type="PROSITE" id="PS51387">
    <property type="entry name" value="FAD_PCMH"/>
    <property type="match status" value="1"/>
</dbReference>
<proteinExistence type="inferred from homology"/>
<dbReference type="VEuPathDB" id="VectorBase:CQUJHB013560"/>
<evidence type="ECO:0000256" key="5">
    <source>
        <dbReference type="ARBA" id="ARBA00012385"/>
    </source>
</evidence>
<keyword evidence="13" id="KW-0443">Lipid metabolism</keyword>
<evidence type="ECO:0000313" key="17">
    <source>
        <dbReference type="Proteomes" id="UP000002320"/>
    </source>
</evidence>
<protein>
    <recommendedName>
        <fullName evidence="5 13">Alkylglycerone-phosphate synthase</fullName>
        <shortName evidence="13">Alkyl-DHAP synthase</shortName>
        <ecNumber evidence="5 13">2.5.1.26</ecNumber>
    </recommendedName>
</protein>
<evidence type="ECO:0000256" key="8">
    <source>
        <dbReference type="ARBA" id="ARBA00023140"/>
    </source>
</evidence>
<dbReference type="SUPFAM" id="SSF55103">
    <property type="entry name" value="FAD-linked oxidases, C-terminal domain"/>
    <property type="match status" value="1"/>
</dbReference>
<dbReference type="Gene3D" id="3.30.70.3450">
    <property type="match status" value="1"/>
</dbReference>
<evidence type="ECO:0000256" key="11">
    <source>
        <dbReference type="PIRSR" id="PIRSR625650-3"/>
    </source>
</evidence>
<keyword evidence="13" id="KW-0808">Transferase</keyword>
<name>B0WMX2_CULQU</name>
<dbReference type="GO" id="GO:0071949">
    <property type="term" value="F:FAD binding"/>
    <property type="evidence" value="ECO:0007669"/>
    <property type="project" value="InterPro"/>
</dbReference>
<evidence type="ECO:0000256" key="6">
    <source>
        <dbReference type="ARBA" id="ARBA00022630"/>
    </source>
</evidence>
<evidence type="ECO:0000256" key="10">
    <source>
        <dbReference type="PIRSR" id="PIRSR625650-2"/>
    </source>
</evidence>
<dbReference type="STRING" id="7176.B0WMX2"/>
<dbReference type="InterPro" id="IPR006094">
    <property type="entry name" value="Oxid_FAD_bind_N"/>
</dbReference>
<dbReference type="GO" id="GO:0005777">
    <property type="term" value="C:peroxisome"/>
    <property type="evidence" value="ECO:0007669"/>
    <property type="project" value="UniProtKB-SubCell"/>
</dbReference>
<dbReference type="Gene3D" id="1.10.45.10">
    <property type="entry name" value="Vanillyl-alcohol Oxidase, Chain A, domain 4"/>
    <property type="match status" value="1"/>
</dbReference>
<keyword evidence="7 11" id="KW-0274">FAD</keyword>
<dbReference type="InterPro" id="IPR004113">
    <property type="entry name" value="FAD-bd_oxidored_4_C"/>
</dbReference>
<comment type="pathway">
    <text evidence="2 13">Glycerolipid metabolism; ether lipid biosynthesis.</text>
</comment>
<feature type="binding site" evidence="11">
    <location>
        <begin position="262"/>
        <end position="265"/>
    </location>
    <ligand>
        <name>FAD</name>
        <dbReference type="ChEBI" id="CHEBI:57692"/>
    </ligand>
</feature>
<comment type="subunit">
    <text evidence="4 13">Homodimer.</text>
</comment>
<dbReference type="OrthoDB" id="7786253at2759"/>
<dbReference type="GO" id="GO:0008609">
    <property type="term" value="F:alkylglycerone-phosphate synthase activity"/>
    <property type="evidence" value="ECO:0007669"/>
    <property type="project" value="UniProtKB-EC"/>
</dbReference>
<evidence type="ECO:0000256" key="7">
    <source>
        <dbReference type="ARBA" id="ARBA00022827"/>
    </source>
</evidence>
<dbReference type="eggNOG" id="KOG1233">
    <property type="taxonomic scope" value="Eukaryota"/>
</dbReference>
<dbReference type="Pfam" id="PF02913">
    <property type="entry name" value="FAD-oxidase_C"/>
    <property type="match status" value="1"/>
</dbReference>
<comment type="subcellular location">
    <subcellularLocation>
        <location evidence="1 13">Peroxisome</location>
    </subcellularLocation>
</comment>
<dbReference type="HOGENOM" id="CLU_017779_2_2_1"/>
<evidence type="ECO:0000256" key="2">
    <source>
        <dbReference type="ARBA" id="ARBA00004670"/>
    </source>
</evidence>
<feature type="binding site" evidence="11">
    <location>
        <begin position="314"/>
        <end position="320"/>
    </location>
    <ligand>
        <name>FAD</name>
        <dbReference type="ChEBI" id="CHEBI:57692"/>
    </ligand>
</feature>
<evidence type="ECO:0000256" key="3">
    <source>
        <dbReference type="ARBA" id="ARBA00008000"/>
    </source>
</evidence>
<gene>
    <name evidence="16" type="primary">6040701</name>
    <name evidence="15" type="ORF">CpipJ_CPIJ008027</name>
</gene>
<dbReference type="Gene3D" id="3.30.465.10">
    <property type="match status" value="1"/>
</dbReference>
<keyword evidence="17" id="KW-1185">Reference proteome</keyword>
<dbReference type="InterPro" id="IPR016166">
    <property type="entry name" value="FAD-bd_PCMH"/>
</dbReference>
<dbReference type="EnsemblMetazoa" id="CPIJ008027-RA">
    <property type="protein sequence ID" value="CPIJ008027-PA"/>
    <property type="gene ID" value="CPIJ008027"/>
</dbReference>
<dbReference type="EMBL" id="DS232003">
    <property type="protein sequence ID" value="EDS31364.1"/>
    <property type="molecule type" value="Genomic_DNA"/>
</dbReference>
<feature type="binding site" evidence="10">
    <location>
        <position position="460"/>
    </location>
    <ligand>
        <name>substrate</name>
    </ligand>
</feature>
<dbReference type="InterPro" id="IPR016169">
    <property type="entry name" value="FAD-bd_PCMH_sub2"/>
</dbReference>
<comment type="cofactor">
    <cofactor evidence="11 13">
        <name>FAD</name>
        <dbReference type="ChEBI" id="CHEBI:57692"/>
    </cofactor>
</comment>
<dbReference type="SUPFAM" id="SSF56176">
    <property type="entry name" value="FAD-binding/transporter-associated domain-like"/>
    <property type="match status" value="1"/>
</dbReference>
<dbReference type="Pfam" id="PF01565">
    <property type="entry name" value="FAD_binding_4"/>
    <property type="match status" value="1"/>
</dbReference>
<evidence type="ECO:0000313" key="15">
    <source>
        <dbReference type="EMBL" id="EDS31364.1"/>
    </source>
</evidence>
<dbReference type="KEGG" id="cqu:CpipJ_CPIJ008027"/>
<keyword evidence="6 13" id="KW-0285">Flavoprotein</keyword>
<evidence type="ECO:0000256" key="4">
    <source>
        <dbReference type="ARBA" id="ARBA00011738"/>
    </source>
</evidence>
<dbReference type="PANTHER" id="PTHR46568">
    <property type="entry name" value="ALKYLDIHYDROXYACETONEPHOSPHATE SYNTHASE, PEROXISOMAL"/>
    <property type="match status" value="1"/>
</dbReference>
<evidence type="ECO:0000256" key="1">
    <source>
        <dbReference type="ARBA" id="ARBA00004275"/>
    </source>
</evidence>
<organism>
    <name type="scientific">Culex quinquefasciatus</name>
    <name type="common">Southern house mosquito</name>
    <name type="synonym">Culex pungens</name>
    <dbReference type="NCBI Taxonomy" id="7176"/>
    <lineage>
        <taxon>Eukaryota</taxon>
        <taxon>Metazoa</taxon>
        <taxon>Ecdysozoa</taxon>
        <taxon>Arthropoda</taxon>
        <taxon>Hexapoda</taxon>
        <taxon>Insecta</taxon>
        <taxon>Pterygota</taxon>
        <taxon>Neoptera</taxon>
        <taxon>Endopterygota</taxon>
        <taxon>Diptera</taxon>
        <taxon>Nematocera</taxon>
        <taxon>Culicoidea</taxon>
        <taxon>Culicidae</taxon>
        <taxon>Culicinae</taxon>
        <taxon>Culicini</taxon>
        <taxon>Culex</taxon>
        <taxon>Culex</taxon>
    </lineage>
</organism>